<proteinExistence type="predicted"/>
<dbReference type="SUPFAM" id="SSF52540">
    <property type="entry name" value="P-loop containing nucleoside triphosphate hydrolases"/>
    <property type="match status" value="1"/>
</dbReference>
<gene>
    <name evidence="2" type="ORF">DPF_0856</name>
</gene>
<dbReference type="OrthoDB" id="1489171at2"/>
<feature type="domain" description="Novel STAND NTPase 1" evidence="1">
    <location>
        <begin position="21"/>
        <end position="327"/>
    </location>
</feature>
<evidence type="ECO:0000313" key="3">
    <source>
        <dbReference type="Proteomes" id="UP000095200"/>
    </source>
</evidence>
<dbReference type="PANTHER" id="PTHR34301:SF8">
    <property type="entry name" value="ATPASE DOMAIN-CONTAINING PROTEIN"/>
    <property type="match status" value="1"/>
</dbReference>
<protein>
    <recommendedName>
        <fullName evidence="1">Novel STAND NTPase 1 domain-containing protein</fullName>
    </recommendedName>
</protein>
<dbReference type="Proteomes" id="UP000095200">
    <property type="component" value="Unassembled WGS sequence"/>
</dbReference>
<dbReference type="EMBL" id="BDFE01000009">
    <property type="protein sequence ID" value="GAU08153.1"/>
    <property type="molecule type" value="Genomic_DNA"/>
</dbReference>
<name>A0A194AFP7_9BACT</name>
<evidence type="ECO:0000313" key="2">
    <source>
        <dbReference type="EMBL" id="GAU08153.1"/>
    </source>
</evidence>
<comment type="caution">
    <text evidence="2">The sequence shown here is derived from an EMBL/GenBank/DDBJ whole genome shotgun (WGS) entry which is preliminary data.</text>
</comment>
<organism evidence="2 3">
    <name type="scientific">Desulfoplanes formicivorans</name>
    <dbReference type="NCBI Taxonomy" id="1592317"/>
    <lineage>
        <taxon>Bacteria</taxon>
        <taxon>Pseudomonadati</taxon>
        <taxon>Thermodesulfobacteriota</taxon>
        <taxon>Desulfovibrionia</taxon>
        <taxon>Desulfovibrionales</taxon>
        <taxon>Desulfoplanaceae</taxon>
        <taxon>Desulfoplanes</taxon>
    </lineage>
</organism>
<evidence type="ECO:0000259" key="1">
    <source>
        <dbReference type="Pfam" id="PF20703"/>
    </source>
</evidence>
<dbReference type="AlphaFoldDB" id="A0A194AFP7"/>
<dbReference type="Gene3D" id="3.40.50.300">
    <property type="entry name" value="P-loop containing nucleotide triphosphate hydrolases"/>
    <property type="match status" value="1"/>
</dbReference>
<dbReference type="PANTHER" id="PTHR34301">
    <property type="entry name" value="DNA-BINDING PROTEIN-RELATED"/>
    <property type="match status" value="1"/>
</dbReference>
<keyword evidence="3" id="KW-1185">Reference proteome</keyword>
<dbReference type="InterPro" id="IPR027417">
    <property type="entry name" value="P-loop_NTPase"/>
</dbReference>
<accession>A0A194AFP7</accession>
<sequence length="424" mass="46983">MASKPTITQVENAFFPAKEITDADRFAGRTRPVEDCYYALISEGTNIAIIGNRGIGKSSLSRQVINISTGNNELLAKVGLDVDEKLDFLPIYFACGKSISTHQELLEKLLTNKDCLSDWSYDIPKARKSLEKYQPKFNIGITSLGGEKATETAVKTSQPDHDVETVFTNVVSAIIEQKMAKNGLLFVIDEFDQIQNKTGFASFLKALATNVPGVKFCIVGVAHDIQELMKEHASSDRLFAGGIIHLPAMDNDELKEIIRGAEASINDFIRFDDNATNKVINLAQGHPYMVHLIGKYALRMAYRNGDTYISATDIEHTLAEIAESGTDPVLEGRYKKAVASSRQREVVLKALAEVQAGELEIHTAEAYKKAIDNGVDNPSQFVGHLVTDDYGAEIVKIRERYYRFKDSLFVAYLNARPSIFKETS</sequence>
<dbReference type="InterPro" id="IPR049052">
    <property type="entry name" value="nSTAND1"/>
</dbReference>
<reference evidence="3" key="1">
    <citation type="submission" date="2016-06" db="EMBL/GenBank/DDBJ databases">
        <title>Draft genome sequence of Desulfoplanes formicivorans strain Pf12B.</title>
        <authorList>
            <person name="Watanabe M."/>
            <person name="Kojima H."/>
            <person name="Fukui M."/>
        </authorList>
    </citation>
    <scope>NUCLEOTIDE SEQUENCE [LARGE SCALE GENOMIC DNA]</scope>
    <source>
        <strain evidence="3">Pf12B</strain>
    </source>
</reference>
<dbReference type="Pfam" id="PF20703">
    <property type="entry name" value="nSTAND1"/>
    <property type="match status" value="1"/>
</dbReference>